<organism evidence="3 4">
    <name type="scientific">Trueperella pecoris</name>
    <dbReference type="NCBI Taxonomy" id="2733571"/>
    <lineage>
        <taxon>Bacteria</taxon>
        <taxon>Bacillati</taxon>
        <taxon>Actinomycetota</taxon>
        <taxon>Actinomycetes</taxon>
        <taxon>Actinomycetales</taxon>
        <taxon>Actinomycetaceae</taxon>
        <taxon>Trueperella</taxon>
    </lineage>
</organism>
<evidence type="ECO:0000256" key="1">
    <source>
        <dbReference type="SAM" id="MobiDB-lite"/>
    </source>
</evidence>
<protein>
    <submittedName>
        <fullName evidence="3">DUF2304 domain-containing protein</fullName>
    </submittedName>
</protein>
<dbReference type="AlphaFoldDB" id="A0A7M1QTP0"/>
<feature type="transmembrane region" description="Helical" evidence="2">
    <location>
        <begin position="67"/>
        <end position="84"/>
    </location>
</feature>
<reference evidence="3 4" key="1">
    <citation type="submission" date="2020-10" db="EMBL/GenBank/DDBJ databases">
        <title>Trueperella pecoris sp. nov. isolated from bovine and porcine specimens.</title>
        <authorList>
            <person name="Schoenecker L."/>
            <person name="Schnydrig P."/>
            <person name="Brodard I."/>
            <person name="Thomann A."/>
            <person name="Hemphill A."/>
            <person name="Rodriguez-Campos S."/>
            <person name="Perreten V."/>
            <person name="Jores J."/>
            <person name="Kittl S."/>
        </authorList>
    </citation>
    <scope>NUCLEOTIDE SEQUENCE [LARGE SCALE GENOMIC DNA]</scope>
    <source>
        <strain evidence="3 4">15A0121</strain>
    </source>
</reference>
<name>A0A7M1QTP0_9ACTO</name>
<dbReference type="InterPro" id="IPR019277">
    <property type="entry name" value="DUF2304"/>
</dbReference>
<dbReference type="EMBL" id="CP063213">
    <property type="protein sequence ID" value="QOR45213.1"/>
    <property type="molecule type" value="Genomic_DNA"/>
</dbReference>
<keyword evidence="2" id="KW-1133">Transmembrane helix</keyword>
<dbReference type="RefSeq" id="WP_193327040.1">
    <property type="nucleotide sequence ID" value="NZ_CP053291.1"/>
</dbReference>
<dbReference type="Proteomes" id="UP000595053">
    <property type="component" value="Chromosome"/>
</dbReference>
<accession>A0A7M1QTP0</accession>
<sequence>MLIKIILLVGILVLAAYLIKGTQDTKNVALRRLLLVVFVILAAVSIIFPDITTDVAHVLGVGRGTDLLLYLTIIAFLSYAVVSYRRMVILENRLVNLARELAVARTHPDSLTRVGEFAPSTDPSEAILHGEAPNPTQEGEE</sequence>
<keyword evidence="2" id="KW-0472">Membrane</keyword>
<evidence type="ECO:0000313" key="4">
    <source>
        <dbReference type="Proteomes" id="UP000595053"/>
    </source>
</evidence>
<feature type="region of interest" description="Disordered" evidence="1">
    <location>
        <begin position="117"/>
        <end position="141"/>
    </location>
</feature>
<proteinExistence type="predicted"/>
<gene>
    <name evidence="3" type="ORF">INS88_07985</name>
</gene>
<feature type="transmembrane region" description="Helical" evidence="2">
    <location>
        <begin position="6"/>
        <end position="22"/>
    </location>
</feature>
<dbReference type="Pfam" id="PF10066">
    <property type="entry name" value="DUF2304"/>
    <property type="match status" value="1"/>
</dbReference>
<evidence type="ECO:0000256" key="2">
    <source>
        <dbReference type="SAM" id="Phobius"/>
    </source>
</evidence>
<evidence type="ECO:0000313" key="3">
    <source>
        <dbReference type="EMBL" id="QOR45213.1"/>
    </source>
</evidence>
<keyword evidence="2" id="KW-0812">Transmembrane</keyword>
<keyword evidence="4" id="KW-1185">Reference proteome</keyword>
<feature type="transmembrane region" description="Helical" evidence="2">
    <location>
        <begin position="29"/>
        <end position="47"/>
    </location>
</feature>